<gene>
    <name evidence="13" type="primary">Bm3669</name>
    <name evidence="13" type="ORF">BM_BM3669</name>
</gene>
<dbReference type="InterPro" id="IPR045687">
    <property type="entry name" value="PIGG/GPI7_C"/>
</dbReference>
<dbReference type="EMBL" id="CAAKNF010000193">
    <property type="protein sequence ID" value="VIO94571.1"/>
    <property type="molecule type" value="Genomic_DNA"/>
</dbReference>
<sequence length="838" mass="95560">MLCSRNVWILVLCLLQIAAVSLFISGFFHKQIHLLDSESSEQDVNKFLDECPHDSILRKAVKKQIVAKMVIILIDAWQEQFFYRRKAMQFLRQLTNDGQAVAFIAHVQTPTVTMPRIKAVTAGVIPSFADVVMNFASTSITSDNIIDRLNDKGYRCTFCGDETWLRLFPNRFDNHSAGVTSFYVNDFKEVDDNVTFCMRSRLENSAADTWDVMILHYLGLDHIGHSLGGTHSELNNKLIEMDSVIKEIYEKLQKVYDTNFSIIVFGDHGMTEGGSHGGSSELETHVPIVYVDGRKRRTSNETFCVASVEQVDIVPTLATLLNIPIPKESLGVTLLPYITTDRSNLSVLLFVLQNAEQFRKLYGTSNVLNHCVSHFYDSLQKYCAINSSVNVDGLIGECLEELHKIQSQLIHKKTNFDVIQIVIAIGLSFTVSYISSCLVGSTYSYDIYAFQNGDLSTNLALFAQLLHFAASFASSLIEEEHDLQYFFFASCLFVMLLEELHIWLFSHNNRRIRSYNSAKSQKIITILFSLIIHRLCRSYTESNRRRWILERNISQSNRIGFLNYYEIFTSIGGSSDMPDIASLLKQFNNLRFISCSLSLILIGTLLILYYGKRTSHPKLIRFLILAILFGTFLVHHYKSQVVFLMVFILNVFLLLLLRDLSLSLIVWAVLIMRTYNLPLAVLQLFLGYCLARIDATPLLIIRAIFSSFFYLGNSNNFSTVDIAVGFAGVETYQPIQIAVQIILSTYSGPLLIVFGWWQYLVEESVTSISLSHKRNSLLCWISSVLQLNVSLCLLSLYIQRYHLFVWSVFAPKFAYEFSHLVLLTVVNILVYIYDKFDL</sequence>
<comment type="subcellular location">
    <subcellularLocation>
        <location evidence="1">Endoplasmic reticulum membrane</location>
        <topology evidence="1">Multi-pass membrane protein</topology>
    </subcellularLocation>
</comment>
<keyword evidence="14" id="KW-1185">Reference proteome</keyword>
<dbReference type="Pfam" id="PF01663">
    <property type="entry name" value="Phosphodiest"/>
    <property type="match status" value="1"/>
</dbReference>
<evidence type="ECO:0000313" key="14">
    <source>
        <dbReference type="Proteomes" id="UP000006672"/>
    </source>
</evidence>
<feature type="transmembrane region" description="Helical" evidence="11">
    <location>
        <begin position="616"/>
        <end position="634"/>
    </location>
</feature>
<proteinExistence type="inferred from homology"/>
<dbReference type="InterPro" id="IPR017850">
    <property type="entry name" value="Alkaline_phosphatase_core_sf"/>
</dbReference>
<feature type="transmembrane region" description="Helical" evidence="11">
    <location>
        <begin position="777"/>
        <end position="798"/>
    </location>
</feature>
<reference evidence="13" key="2">
    <citation type="submission" date="2019-04" db="EMBL/GenBank/DDBJ databases">
        <authorList>
            <person name="Howe K."/>
            <person name="Paulini M."/>
            <person name="Williams G."/>
        </authorList>
    </citation>
    <scope>NUCLEOTIDE SEQUENCE [LARGE SCALE GENOMIC DNA]</scope>
    <source>
        <strain evidence="13">FR3</strain>
    </source>
</reference>
<evidence type="ECO:0000256" key="9">
    <source>
        <dbReference type="ARBA" id="ARBA00023136"/>
    </source>
</evidence>
<dbReference type="PANTHER" id="PTHR23072">
    <property type="entry name" value="PHOSPHATIDYLINOSITOL GLYCAN-RELATED"/>
    <property type="match status" value="1"/>
</dbReference>
<keyword evidence="10" id="KW-0325">Glycoprotein</keyword>
<keyword evidence="6 11" id="KW-0812">Transmembrane</keyword>
<evidence type="ECO:0000256" key="6">
    <source>
        <dbReference type="ARBA" id="ARBA00022692"/>
    </source>
</evidence>
<dbReference type="UniPathway" id="UPA00196"/>
<evidence type="ECO:0000256" key="4">
    <source>
        <dbReference type="ARBA" id="ARBA00022502"/>
    </source>
</evidence>
<feature type="transmembrane region" description="Helical" evidence="11">
    <location>
        <begin position="664"/>
        <end position="686"/>
    </location>
</feature>
<feature type="transmembrane region" description="Helical" evidence="11">
    <location>
        <begin position="698"/>
        <end position="717"/>
    </location>
</feature>
<feature type="transmembrane region" description="Helical" evidence="11">
    <location>
        <begin position="455"/>
        <end position="477"/>
    </location>
</feature>
<evidence type="ECO:0000256" key="2">
    <source>
        <dbReference type="ARBA" id="ARBA00004687"/>
    </source>
</evidence>
<keyword evidence="5" id="KW-0808">Transferase</keyword>
<comment type="pathway">
    <text evidence="2">Glycolipid biosynthesis; glycosylphosphatidylinositol-anchor biosynthesis.</text>
</comment>
<dbReference type="GO" id="GO:0005789">
    <property type="term" value="C:endoplasmic reticulum membrane"/>
    <property type="evidence" value="ECO:0007669"/>
    <property type="project" value="UniProtKB-SubCell"/>
</dbReference>
<dbReference type="InterPro" id="IPR002591">
    <property type="entry name" value="Phosphodiest/P_Trfase"/>
</dbReference>
<feature type="transmembrane region" description="Helical" evidence="11">
    <location>
        <begin position="813"/>
        <end position="833"/>
    </location>
</feature>
<dbReference type="GeneID" id="6104236"/>
<keyword evidence="9 11" id="KW-0472">Membrane</keyword>
<keyword evidence="8 11" id="KW-1133">Transmembrane helix</keyword>
<evidence type="ECO:0000256" key="1">
    <source>
        <dbReference type="ARBA" id="ARBA00004477"/>
    </source>
</evidence>
<evidence type="ECO:0000256" key="5">
    <source>
        <dbReference type="ARBA" id="ARBA00022679"/>
    </source>
</evidence>
<dbReference type="RefSeq" id="XP_042935056.1">
    <property type="nucleotide sequence ID" value="XM_043079122.1"/>
</dbReference>
<comment type="similarity">
    <text evidence="3">Belongs to the PIGG/PIGN/PIGO family. PIGG subfamily.</text>
</comment>
<dbReference type="InterPro" id="IPR037674">
    <property type="entry name" value="PIG-G_N"/>
</dbReference>
<keyword evidence="4" id="KW-0337">GPI-anchor biosynthesis</keyword>
<evidence type="ECO:0000313" key="15">
    <source>
        <dbReference type="WBParaSite" id="Bm3669.1"/>
    </source>
</evidence>
<dbReference type="WBParaSite" id="Bm3669.1">
    <property type="protein sequence ID" value="Bm3669.1"/>
    <property type="gene ID" value="WBGene00223930"/>
</dbReference>
<name>A0A4E9FCD7_BRUMA</name>
<dbReference type="Pfam" id="PF19316">
    <property type="entry name" value="PIGO_PIGG"/>
    <property type="match status" value="1"/>
</dbReference>
<accession>A0A8L7T3C2</accession>
<dbReference type="SUPFAM" id="SSF53649">
    <property type="entry name" value="Alkaline phosphatase-like"/>
    <property type="match status" value="1"/>
</dbReference>
<feature type="transmembrane region" description="Helical" evidence="11">
    <location>
        <begin position="418"/>
        <end position="443"/>
    </location>
</feature>
<dbReference type="GO" id="GO:0006506">
    <property type="term" value="P:GPI anchor biosynthetic process"/>
    <property type="evidence" value="ECO:0007669"/>
    <property type="project" value="UniProtKB-UniPathway"/>
</dbReference>
<dbReference type="Gene3D" id="3.40.720.10">
    <property type="entry name" value="Alkaline Phosphatase, subunit A"/>
    <property type="match status" value="1"/>
</dbReference>
<dbReference type="Proteomes" id="UP000006672">
    <property type="component" value="Unassembled WGS sequence"/>
</dbReference>
<dbReference type="GO" id="GO:0051267">
    <property type="term" value="F:CP2 mannose-ethanolamine phosphotransferase activity"/>
    <property type="evidence" value="ECO:0007669"/>
    <property type="project" value="TreeGrafter"/>
</dbReference>
<dbReference type="CTD" id="6104236"/>
<evidence type="ECO:0000256" key="7">
    <source>
        <dbReference type="ARBA" id="ARBA00022824"/>
    </source>
</evidence>
<dbReference type="CDD" id="cd16024">
    <property type="entry name" value="GPI_EPT_2"/>
    <property type="match status" value="1"/>
</dbReference>
<reference evidence="15" key="3">
    <citation type="submission" date="2022-04" db="UniProtKB">
        <authorList>
            <consortium name="WormBaseParasite"/>
        </authorList>
    </citation>
    <scope>IDENTIFICATION</scope>
</reference>
<evidence type="ECO:0000256" key="8">
    <source>
        <dbReference type="ARBA" id="ARBA00022989"/>
    </source>
</evidence>
<feature type="domain" description="GPI ethanolamine phosphate transferase 2 C-terminal" evidence="12">
    <location>
        <begin position="666"/>
        <end position="821"/>
    </location>
</feature>
<evidence type="ECO:0000256" key="11">
    <source>
        <dbReference type="SAM" id="Phobius"/>
    </source>
</evidence>
<feature type="transmembrane region" description="Helical" evidence="11">
    <location>
        <begin position="737"/>
        <end position="757"/>
    </location>
</feature>
<evidence type="ECO:0000259" key="12">
    <source>
        <dbReference type="Pfam" id="PF19316"/>
    </source>
</evidence>
<evidence type="ECO:0000256" key="10">
    <source>
        <dbReference type="ARBA" id="ARBA00023180"/>
    </source>
</evidence>
<dbReference type="InterPro" id="IPR039527">
    <property type="entry name" value="PIGG/GPI7"/>
</dbReference>
<dbReference type="PANTHER" id="PTHR23072:SF0">
    <property type="entry name" value="GPI ETHANOLAMINE PHOSPHATE TRANSFERASE 2"/>
    <property type="match status" value="1"/>
</dbReference>
<reference evidence="14" key="1">
    <citation type="journal article" date="2007" name="Science">
        <title>Draft genome of the filarial nematode parasite Brugia malayi.</title>
        <authorList>
            <person name="Ghedin E."/>
            <person name="Wang S."/>
            <person name="Spiro D."/>
            <person name="Caler E."/>
            <person name="Zhao Q."/>
            <person name="Crabtree J."/>
            <person name="Allen J.E."/>
            <person name="Delcher A.L."/>
            <person name="Guiliano D.B."/>
            <person name="Miranda-Saavedra D."/>
            <person name="Angiuoli S.V."/>
            <person name="Creasy T."/>
            <person name="Amedeo P."/>
            <person name="Haas B."/>
            <person name="El-Sayed N.M."/>
            <person name="Wortman J.R."/>
            <person name="Feldblyum T."/>
            <person name="Tallon L."/>
            <person name="Schatz M."/>
            <person name="Shumway M."/>
            <person name="Koo H."/>
            <person name="Salzberg S.L."/>
            <person name="Schobel S."/>
            <person name="Pertea M."/>
            <person name="Pop M."/>
            <person name="White O."/>
            <person name="Barton G.J."/>
            <person name="Carlow C.K."/>
            <person name="Crawford M.J."/>
            <person name="Daub J."/>
            <person name="Dimmic M.W."/>
            <person name="Estes C.F."/>
            <person name="Foster J.M."/>
            <person name="Ganatra M."/>
            <person name="Gregory W.F."/>
            <person name="Johnson N.M."/>
            <person name="Jin J."/>
            <person name="Komuniecki R."/>
            <person name="Korf I."/>
            <person name="Kumar S."/>
            <person name="Laney S."/>
            <person name="Li B.W."/>
            <person name="Li W."/>
            <person name="Lindblom T.H."/>
            <person name="Lustigman S."/>
            <person name="Ma D."/>
            <person name="Maina C.V."/>
            <person name="Martin D.M."/>
            <person name="McCarter J.P."/>
            <person name="McReynolds L."/>
            <person name="Mitreva M."/>
            <person name="Nutman T.B."/>
            <person name="Parkinson J."/>
            <person name="Peregrin-Alvarez J.M."/>
            <person name="Poole C."/>
            <person name="Ren Q."/>
            <person name="Saunders L."/>
            <person name="Sluder A.E."/>
            <person name="Smith K."/>
            <person name="Stanke M."/>
            <person name="Unnasch T.R."/>
            <person name="Ware J."/>
            <person name="Wei A.D."/>
            <person name="Weil G."/>
            <person name="Williams D.J."/>
            <person name="Zhang Y."/>
            <person name="Williams S.A."/>
            <person name="Fraser-Liggett C."/>
            <person name="Slatko B."/>
            <person name="Blaxter M.L."/>
            <person name="Scott A.L."/>
        </authorList>
    </citation>
    <scope>NUCLEOTIDE SEQUENCE</scope>
    <source>
        <strain evidence="14">FR3</strain>
    </source>
</reference>
<feature type="transmembrane region" description="Helical" evidence="11">
    <location>
        <begin position="641"/>
        <end position="658"/>
    </location>
</feature>
<accession>A0A4E9FCD7</accession>
<feature type="transmembrane region" description="Helical" evidence="11">
    <location>
        <begin position="590"/>
        <end position="610"/>
    </location>
</feature>
<dbReference type="AlphaFoldDB" id="A0A4E9FCD7"/>
<evidence type="ECO:0000313" key="13">
    <source>
        <dbReference type="EMBL" id="VIO94571.1"/>
    </source>
</evidence>
<dbReference type="KEGG" id="bmy:BM_BM3669"/>
<keyword evidence="7" id="KW-0256">Endoplasmic reticulum</keyword>
<feature type="transmembrane region" description="Helical" evidence="11">
    <location>
        <begin position="7"/>
        <end position="28"/>
    </location>
</feature>
<dbReference type="OrthoDB" id="272139at2759"/>
<evidence type="ECO:0000256" key="3">
    <source>
        <dbReference type="ARBA" id="ARBA00005315"/>
    </source>
</evidence>
<feature type="transmembrane region" description="Helical" evidence="11">
    <location>
        <begin position="483"/>
        <end position="505"/>
    </location>
</feature>
<organism evidence="13">
    <name type="scientific">Brugia malayi</name>
    <name type="common">Filarial nematode worm</name>
    <dbReference type="NCBI Taxonomy" id="6279"/>
    <lineage>
        <taxon>Eukaryota</taxon>
        <taxon>Metazoa</taxon>
        <taxon>Ecdysozoa</taxon>
        <taxon>Nematoda</taxon>
        <taxon>Chromadorea</taxon>
        <taxon>Rhabditida</taxon>
        <taxon>Spirurina</taxon>
        <taxon>Spiruromorpha</taxon>
        <taxon>Filarioidea</taxon>
        <taxon>Onchocercidae</taxon>
        <taxon>Brugia</taxon>
    </lineage>
</organism>
<protein>
    <submittedName>
        <fullName evidence="13 15">AEL166Cp, putative</fullName>
    </submittedName>
</protein>